<feature type="transmembrane region" description="Helical" evidence="1">
    <location>
        <begin position="107"/>
        <end position="128"/>
    </location>
</feature>
<feature type="transmembrane region" description="Helical" evidence="1">
    <location>
        <begin position="148"/>
        <end position="169"/>
    </location>
</feature>
<feature type="transmembrane region" description="Helical" evidence="1">
    <location>
        <begin position="29"/>
        <end position="51"/>
    </location>
</feature>
<dbReference type="RefSeq" id="WP_213467899.1">
    <property type="nucleotide sequence ID" value="NZ_AP022322.1"/>
</dbReference>
<feature type="transmembrane region" description="Helical" evidence="1">
    <location>
        <begin position="71"/>
        <end position="95"/>
    </location>
</feature>
<protein>
    <recommendedName>
        <fullName evidence="4">Yip1 domain-containing protein</fullName>
    </recommendedName>
</protein>
<keyword evidence="1" id="KW-0472">Membrane</keyword>
<keyword evidence="1" id="KW-0812">Transmembrane</keyword>
<keyword evidence="3" id="KW-1185">Reference proteome</keyword>
<dbReference type="Proteomes" id="UP000679260">
    <property type="component" value="Chromosome"/>
</dbReference>
<evidence type="ECO:0000256" key="1">
    <source>
        <dbReference type="SAM" id="Phobius"/>
    </source>
</evidence>
<evidence type="ECO:0000313" key="3">
    <source>
        <dbReference type="Proteomes" id="UP000679260"/>
    </source>
</evidence>
<name>A0ABM7HGV1_9FIRM</name>
<accession>A0ABM7HGV1</accession>
<evidence type="ECO:0008006" key="4">
    <source>
        <dbReference type="Google" id="ProtNLM"/>
    </source>
</evidence>
<reference evidence="2 3" key="1">
    <citation type="submission" date="2020-01" db="EMBL/GenBank/DDBJ databases">
        <title>Veillonella burapaensis sp. nov., anaerobic, Gram-stain-negative coccus isolated from saliva of a Thai child.</title>
        <authorList>
            <person name="Mashima I."/>
            <person name="Theodorea C."/>
            <person name="Nakazawa F."/>
            <person name="Thaweboon B."/>
            <person name="Thaweboon S."/>
            <person name="Tamai R."/>
            <person name="Kiyoura Y."/>
        </authorList>
    </citation>
    <scope>NUCLEOTIDE SEQUENCE [LARGE SCALE GENOMIC DNA]</scope>
    <source>
        <strain evidence="2 3">S12025-13</strain>
    </source>
</reference>
<gene>
    <name evidence="2" type="ORF">VEIS1202513_08110</name>
</gene>
<sequence>MKKSLSLLIFKPISTGANYIMENETIKSLFSFFLLIWFINHLLIMLVGGHVKYWNVMYPLSIDQYIGFSLFPYILNFSSIILISIFIAFLCWANFNIWTEVKFTKLLKVSLILTCLQQIPDFIRLFLLDPIQYLYVYSPFWAQTIYDSLKFIASISEIYIAFLFIVLLYKLTKVNRLGIAIFVIVVLLGVTELQNIIIQAIS</sequence>
<feature type="transmembrane region" description="Helical" evidence="1">
    <location>
        <begin position="181"/>
        <end position="201"/>
    </location>
</feature>
<keyword evidence="1" id="KW-1133">Transmembrane helix</keyword>
<evidence type="ECO:0000313" key="2">
    <source>
        <dbReference type="EMBL" id="BBU36290.1"/>
    </source>
</evidence>
<organism evidence="2 3">
    <name type="scientific">Veillonella orientalis</name>
    <dbReference type="NCBI Taxonomy" id="2682455"/>
    <lineage>
        <taxon>Bacteria</taxon>
        <taxon>Bacillati</taxon>
        <taxon>Bacillota</taxon>
        <taxon>Negativicutes</taxon>
        <taxon>Veillonellales</taxon>
        <taxon>Veillonellaceae</taxon>
        <taxon>Veillonella</taxon>
    </lineage>
</organism>
<proteinExistence type="predicted"/>
<dbReference type="EMBL" id="AP022322">
    <property type="protein sequence ID" value="BBU36290.1"/>
    <property type="molecule type" value="Genomic_DNA"/>
</dbReference>